<feature type="domain" description="C2H2-type" evidence="13">
    <location>
        <begin position="686"/>
        <end position="713"/>
    </location>
</feature>
<dbReference type="OrthoDB" id="9885925at2759"/>
<dbReference type="InterPro" id="IPR013087">
    <property type="entry name" value="Znf_C2H2_type"/>
</dbReference>
<keyword evidence="4" id="KW-0677">Repeat</keyword>
<dbReference type="FunFam" id="3.30.160.60:FF:002343">
    <property type="entry name" value="Zinc finger protein 33A"/>
    <property type="match status" value="1"/>
</dbReference>
<keyword evidence="7" id="KW-0805">Transcription regulation</keyword>
<evidence type="ECO:0000313" key="14">
    <source>
        <dbReference type="EMBL" id="KAJ8355001.1"/>
    </source>
</evidence>
<evidence type="ECO:0000256" key="2">
    <source>
        <dbReference type="ARBA" id="ARBA00006991"/>
    </source>
</evidence>
<evidence type="ECO:0000256" key="1">
    <source>
        <dbReference type="ARBA" id="ARBA00004123"/>
    </source>
</evidence>
<evidence type="ECO:0000256" key="4">
    <source>
        <dbReference type="ARBA" id="ARBA00022737"/>
    </source>
</evidence>
<keyword evidence="6" id="KW-0862">Zinc</keyword>
<feature type="domain" description="C2H2-type" evidence="13">
    <location>
        <begin position="104"/>
        <end position="131"/>
    </location>
</feature>
<evidence type="ECO:0000256" key="11">
    <source>
        <dbReference type="PROSITE-ProRule" id="PRU00042"/>
    </source>
</evidence>
<evidence type="ECO:0000256" key="8">
    <source>
        <dbReference type="ARBA" id="ARBA00023125"/>
    </source>
</evidence>
<feature type="domain" description="C2H2-type" evidence="13">
    <location>
        <begin position="216"/>
        <end position="243"/>
    </location>
</feature>
<comment type="subcellular location">
    <subcellularLocation>
        <location evidence="1">Nucleus</location>
    </subcellularLocation>
</comment>
<evidence type="ECO:0000259" key="13">
    <source>
        <dbReference type="PROSITE" id="PS50157"/>
    </source>
</evidence>
<feature type="compositionally biased region" description="Acidic residues" evidence="12">
    <location>
        <begin position="34"/>
        <end position="43"/>
    </location>
</feature>
<feature type="compositionally biased region" description="Low complexity" evidence="12">
    <location>
        <begin position="990"/>
        <end position="1007"/>
    </location>
</feature>
<dbReference type="FunFam" id="3.30.160.60:FF:000016">
    <property type="entry name" value="zinc finger protein 37 homolog"/>
    <property type="match status" value="1"/>
</dbReference>
<feature type="domain" description="C2H2-type" evidence="13">
    <location>
        <begin position="658"/>
        <end position="685"/>
    </location>
</feature>
<evidence type="ECO:0000313" key="15">
    <source>
        <dbReference type="Proteomes" id="UP001152622"/>
    </source>
</evidence>
<comment type="similarity">
    <text evidence="2">Belongs to the krueppel C2H2-type zinc-finger protein family.</text>
</comment>
<dbReference type="GO" id="GO:0000978">
    <property type="term" value="F:RNA polymerase II cis-regulatory region sequence-specific DNA binding"/>
    <property type="evidence" value="ECO:0007669"/>
    <property type="project" value="TreeGrafter"/>
</dbReference>
<dbReference type="PANTHER" id="PTHR23235:SF142">
    <property type="entry name" value="ZINC FINGER PROTEIN 384"/>
    <property type="match status" value="1"/>
</dbReference>
<feature type="domain" description="C2H2-type" evidence="13">
    <location>
        <begin position="770"/>
        <end position="797"/>
    </location>
</feature>
<organism evidence="14 15">
    <name type="scientific">Synaphobranchus kaupii</name>
    <name type="common">Kaup's arrowtooth eel</name>
    <dbReference type="NCBI Taxonomy" id="118154"/>
    <lineage>
        <taxon>Eukaryota</taxon>
        <taxon>Metazoa</taxon>
        <taxon>Chordata</taxon>
        <taxon>Craniata</taxon>
        <taxon>Vertebrata</taxon>
        <taxon>Euteleostomi</taxon>
        <taxon>Actinopterygii</taxon>
        <taxon>Neopterygii</taxon>
        <taxon>Teleostei</taxon>
        <taxon>Anguilliformes</taxon>
        <taxon>Synaphobranchidae</taxon>
        <taxon>Synaphobranchus</taxon>
    </lineage>
</organism>
<dbReference type="FunFam" id="3.30.160.60:FF:000295">
    <property type="entry name" value="zinc finger protein 19"/>
    <property type="match status" value="1"/>
</dbReference>
<name>A0A9Q1FBL4_SYNKA</name>
<feature type="region of interest" description="Disordered" evidence="12">
    <location>
        <begin position="22"/>
        <end position="48"/>
    </location>
</feature>
<dbReference type="PROSITE" id="PS00028">
    <property type="entry name" value="ZINC_FINGER_C2H2_1"/>
    <property type="match status" value="17"/>
</dbReference>
<dbReference type="FunFam" id="3.30.160.60:FF:002716">
    <property type="entry name" value="Zinc finger protein 212"/>
    <property type="match status" value="1"/>
</dbReference>
<dbReference type="PANTHER" id="PTHR23235">
    <property type="entry name" value="KRUEPPEL-LIKE TRANSCRIPTION FACTOR"/>
    <property type="match status" value="1"/>
</dbReference>
<feature type="domain" description="C2H2-type" evidence="13">
    <location>
        <begin position="520"/>
        <end position="547"/>
    </location>
</feature>
<feature type="compositionally biased region" description="Basic residues" evidence="12">
    <location>
        <begin position="604"/>
        <end position="613"/>
    </location>
</feature>
<dbReference type="SUPFAM" id="SSF57667">
    <property type="entry name" value="beta-beta-alpha zinc fingers"/>
    <property type="match status" value="9"/>
</dbReference>
<keyword evidence="15" id="KW-1185">Reference proteome</keyword>
<feature type="region of interest" description="Disordered" evidence="12">
    <location>
        <begin position="990"/>
        <end position="1046"/>
    </location>
</feature>
<feature type="compositionally biased region" description="Basic residues" evidence="12">
    <location>
        <begin position="1008"/>
        <end position="1022"/>
    </location>
</feature>
<dbReference type="FunFam" id="3.30.160.60:FF:000620">
    <property type="entry name" value="Zinc finger protein 263"/>
    <property type="match status" value="1"/>
</dbReference>
<feature type="region of interest" description="Disordered" evidence="12">
    <location>
        <begin position="1098"/>
        <end position="1124"/>
    </location>
</feature>
<sequence length="1361" mass="144452">MANTVATLVIKTELLPGQSAASLSPFPSLLTAGEEGDEDGEREEEQRMEKEAGQVVLAEVEMVPPPVMPQNPEHPFQCLDCGKTFKWSSRLAHHQRSHNNERPYRCNLCPKAFKGSSALLYHQRSHSGEKPYKCEDCGKAFKRSSLLQVHRSVHTGLRTFQCPYCPLTFKWSSHYQYHLRQHTGECPYPCDSCPKAFKNSSSLRRHKNVHLGLKPYVCAVCTKAFTQSTNLRQHMRIHTGERPYVCGECGRSFTHSSNLALHRNSHAEGKGKSGGGKAVAAATAAAAEGVSVGLADVVGFVSQEAAVGVEVGEVFLSHHAPGQNHTLLPQLTLTSAPGHAGSEVHVSAGASVLLYSCGSCSQTFGTQTDLEQHQVLHLGVLGQGGEGGGGAGDETGGEGGVGLVGAGPLLADFEEVVETTTISENGHSAADILSLAGGVDAVATAGSALTQTQAQFDLLQSFGTVSQLPPPAAQATAAAGGAGGSTDCTYCGKSFNTSGRLSRHLTQAHSLSASQSRSQFSCSACDRSFSLLSSLLTHQHSHTPEQRLLAEAEAEIVCPPSLSLSLPLPSSPAAKRREGEEAEREIHVSLIAVTEDGEREPAKSKRGAAKGQKRGGANRAASVGNNERPYRCSECGKSFKGSSGLRYHMRDHTGERPYRCTECGKSFKRSSLLSIHQRVHTGVRAFQCPYCPLTFKWSSHYQYHLRQHTGERPYVCQECGKSFKNTSCLRRHSQLHSGLRPHACTICGKSFSQTSNLKQHVRTHSGERPFQCGQCHKSFTHSSNLQLHLRTHSSRKDFKCQFCGKEFVMHSYLQRHLRTHGTGAKDAAAAAAKTAKSLAVSSSPGGNLISFSEGAGNSTLILSPPNLDIPPNTSQNYFMIQTAAGLQLIPLSAPAPPPPSAAASSPPPRPRHPSLRTTSWCSVSPRTAVSPASSSSRPRPTPRRRHPPAPEPQTLPLVQTIPALQPVLGPSQSQIPQFQTIQTQFILTNTATPAPNPPATASILGKTGRTRTPRPRRARKPKAVPQKTAPTPPVTSPSSHPGLLSVSATNTTTTAANATTSSLPSVSCFSASPLPPLPVTPGPSTAPVSSTVTTEHQTVTASPVSLPSDPTTWDGTPQTAGDKCSETVSGEQFVLCFEKGAEDAGKKDSLDVEGGGGESYVLQFGGDRDGGGGGEGESFVLRFETKREGESEAEKEKGGMVSLNLLQEWAGEREGESESGIEGGVERGGESFVLHFQTEPGREEENLPNGSFPEAQGDDLGLSCPPSQALVPLDGQEVVFELGEEAKMVDSGSGERVQMIALIEGEGNDPGSGNGFNAAGGVVGEGSEAMEGIFQLEGGEGIVIIEGDVQTGQVYIYNETG</sequence>
<feature type="compositionally biased region" description="Low complexity" evidence="12">
    <location>
        <begin position="922"/>
        <end position="938"/>
    </location>
</feature>
<feature type="domain" description="C2H2-type" evidence="13">
    <location>
        <begin position="742"/>
        <end position="769"/>
    </location>
</feature>
<feature type="domain" description="C2H2-type" evidence="13">
    <location>
        <begin position="160"/>
        <end position="187"/>
    </location>
</feature>
<feature type="region of interest" description="Disordered" evidence="12">
    <location>
        <begin position="890"/>
        <end position="954"/>
    </location>
</feature>
<evidence type="ECO:0000256" key="6">
    <source>
        <dbReference type="ARBA" id="ARBA00022833"/>
    </source>
</evidence>
<dbReference type="Gene3D" id="3.30.160.60">
    <property type="entry name" value="Classic Zinc Finger"/>
    <property type="match status" value="15"/>
</dbReference>
<feature type="domain" description="C2H2-type" evidence="13">
    <location>
        <begin position="630"/>
        <end position="657"/>
    </location>
</feature>
<dbReference type="SMART" id="SM00355">
    <property type="entry name" value="ZnF_C2H2"/>
    <property type="match status" value="17"/>
</dbReference>
<feature type="compositionally biased region" description="Low complexity" evidence="12">
    <location>
        <begin position="22"/>
        <end position="33"/>
    </location>
</feature>
<evidence type="ECO:0000256" key="7">
    <source>
        <dbReference type="ARBA" id="ARBA00023015"/>
    </source>
</evidence>
<keyword evidence="10" id="KW-0539">Nucleus</keyword>
<gene>
    <name evidence="14" type="ORF">SKAU_G00225680</name>
</gene>
<dbReference type="FunFam" id="3.30.160.60:FF:000110">
    <property type="entry name" value="Zinc finger protein-like"/>
    <property type="match status" value="1"/>
</dbReference>
<dbReference type="PROSITE" id="PS50157">
    <property type="entry name" value="ZINC_FINGER_C2H2_2"/>
    <property type="match status" value="17"/>
</dbReference>
<feature type="region of interest" description="Disordered" evidence="12">
    <location>
        <begin position="595"/>
        <end position="624"/>
    </location>
</feature>
<feature type="domain" description="C2H2-type" evidence="13">
    <location>
        <begin position="76"/>
        <end position="103"/>
    </location>
</feature>
<feature type="compositionally biased region" description="Polar residues" evidence="12">
    <location>
        <begin position="1098"/>
        <end position="1119"/>
    </location>
</feature>
<evidence type="ECO:0000256" key="9">
    <source>
        <dbReference type="ARBA" id="ARBA00023163"/>
    </source>
</evidence>
<feature type="domain" description="C2H2-type" evidence="13">
    <location>
        <begin position="188"/>
        <end position="215"/>
    </location>
</feature>
<feature type="domain" description="C2H2-type" evidence="13">
    <location>
        <begin position="244"/>
        <end position="271"/>
    </location>
</feature>
<proteinExistence type="inferred from homology"/>
<keyword evidence="5 11" id="KW-0863">Zinc-finger</keyword>
<keyword evidence="3" id="KW-0479">Metal-binding</keyword>
<comment type="caution">
    <text evidence="14">The sequence shown here is derived from an EMBL/GenBank/DDBJ whole genome shotgun (WGS) entry which is preliminary data.</text>
</comment>
<dbReference type="EMBL" id="JAINUF010000007">
    <property type="protein sequence ID" value="KAJ8355001.1"/>
    <property type="molecule type" value="Genomic_DNA"/>
</dbReference>
<keyword evidence="8" id="KW-0238">DNA-binding</keyword>
<reference evidence="14" key="1">
    <citation type="journal article" date="2023" name="Science">
        <title>Genome structures resolve the early diversification of teleost fishes.</title>
        <authorList>
            <person name="Parey E."/>
            <person name="Louis A."/>
            <person name="Montfort J."/>
            <person name="Bouchez O."/>
            <person name="Roques C."/>
            <person name="Iampietro C."/>
            <person name="Lluch J."/>
            <person name="Castinel A."/>
            <person name="Donnadieu C."/>
            <person name="Desvignes T."/>
            <person name="Floi Bucao C."/>
            <person name="Jouanno E."/>
            <person name="Wen M."/>
            <person name="Mejri S."/>
            <person name="Dirks R."/>
            <person name="Jansen H."/>
            <person name="Henkel C."/>
            <person name="Chen W.J."/>
            <person name="Zahm M."/>
            <person name="Cabau C."/>
            <person name="Klopp C."/>
            <person name="Thompson A.W."/>
            <person name="Robinson-Rechavi M."/>
            <person name="Braasch I."/>
            <person name="Lecointre G."/>
            <person name="Bobe J."/>
            <person name="Postlethwait J.H."/>
            <person name="Berthelot C."/>
            <person name="Roest Crollius H."/>
            <person name="Guiguen Y."/>
        </authorList>
    </citation>
    <scope>NUCLEOTIDE SEQUENCE</scope>
    <source>
        <strain evidence="14">WJC10195</strain>
    </source>
</reference>
<dbReference type="FunFam" id="3.30.160.60:FF:000634">
    <property type="entry name" value="Zinc finger X-chromosomal protein"/>
    <property type="match status" value="1"/>
</dbReference>
<evidence type="ECO:0000256" key="12">
    <source>
        <dbReference type="SAM" id="MobiDB-lite"/>
    </source>
</evidence>
<dbReference type="InterPro" id="IPR036236">
    <property type="entry name" value="Znf_C2H2_sf"/>
</dbReference>
<feature type="domain" description="C2H2-type" evidence="13">
    <location>
        <begin position="355"/>
        <end position="379"/>
    </location>
</feature>
<accession>A0A9Q1FBL4</accession>
<dbReference type="FunFam" id="3.30.160.60:FF:000213">
    <property type="entry name" value="Zinc finger protein 624"/>
    <property type="match status" value="2"/>
</dbReference>
<feature type="domain" description="C2H2-type" evidence="13">
    <location>
        <begin position="132"/>
        <end position="159"/>
    </location>
</feature>
<dbReference type="GO" id="GO:0000981">
    <property type="term" value="F:DNA-binding transcription factor activity, RNA polymerase II-specific"/>
    <property type="evidence" value="ECO:0007669"/>
    <property type="project" value="TreeGrafter"/>
</dbReference>
<dbReference type="GO" id="GO:0005634">
    <property type="term" value="C:nucleus"/>
    <property type="evidence" value="ECO:0007669"/>
    <property type="project" value="UniProtKB-SubCell"/>
</dbReference>
<protein>
    <recommendedName>
        <fullName evidence="13">C2H2-type domain-containing protein</fullName>
    </recommendedName>
</protein>
<feature type="domain" description="C2H2-type" evidence="13">
    <location>
        <begin position="486"/>
        <end position="514"/>
    </location>
</feature>
<feature type="compositionally biased region" description="Pro residues" evidence="12">
    <location>
        <begin position="893"/>
        <end position="908"/>
    </location>
</feature>
<dbReference type="FunFam" id="3.30.160.60:FF:000135">
    <property type="entry name" value="Zinc finger protein 358"/>
    <property type="match status" value="1"/>
</dbReference>
<evidence type="ECO:0000256" key="10">
    <source>
        <dbReference type="ARBA" id="ARBA00023242"/>
    </source>
</evidence>
<feature type="domain" description="C2H2-type" evidence="13">
    <location>
        <begin position="798"/>
        <end position="820"/>
    </location>
</feature>
<dbReference type="GO" id="GO:0008270">
    <property type="term" value="F:zinc ion binding"/>
    <property type="evidence" value="ECO:0007669"/>
    <property type="project" value="UniProtKB-KW"/>
</dbReference>
<keyword evidence="9" id="KW-0804">Transcription</keyword>
<dbReference type="FunFam" id="3.30.160.60:FF:000454">
    <property type="entry name" value="Zinc finger protein 624"/>
    <property type="match status" value="1"/>
</dbReference>
<evidence type="ECO:0000256" key="3">
    <source>
        <dbReference type="ARBA" id="ARBA00022723"/>
    </source>
</evidence>
<evidence type="ECO:0000256" key="5">
    <source>
        <dbReference type="ARBA" id="ARBA00022771"/>
    </source>
</evidence>
<dbReference type="Proteomes" id="UP001152622">
    <property type="component" value="Chromosome 7"/>
</dbReference>
<dbReference type="Pfam" id="PF00096">
    <property type="entry name" value="zf-C2H2"/>
    <property type="match status" value="13"/>
</dbReference>
<feature type="domain" description="C2H2-type" evidence="13">
    <location>
        <begin position="714"/>
        <end position="741"/>
    </location>
</feature>